<protein>
    <recommendedName>
        <fullName evidence="2">Anticodon-binding domain-containing protein</fullName>
    </recommendedName>
</protein>
<evidence type="ECO:0000256" key="1">
    <source>
        <dbReference type="SAM" id="MobiDB-lite"/>
    </source>
</evidence>
<dbReference type="PANTHER" id="PTHR43382">
    <property type="entry name" value="PROLYL-TRNA SYNTHETASE"/>
    <property type="match status" value="1"/>
</dbReference>
<feature type="region of interest" description="Disordered" evidence="1">
    <location>
        <begin position="43"/>
        <end position="140"/>
    </location>
</feature>
<feature type="non-terminal residue" evidence="3">
    <location>
        <position position="313"/>
    </location>
</feature>
<comment type="caution">
    <text evidence="3">The sequence shown here is derived from an EMBL/GenBank/DDBJ whole genome shotgun (WGS) entry which is preliminary data.</text>
</comment>
<evidence type="ECO:0000313" key="4">
    <source>
        <dbReference type="Proteomes" id="UP000789595"/>
    </source>
</evidence>
<feature type="compositionally biased region" description="Basic and acidic residues" evidence="1">
    <location>
        <begin position="115"/>
        <end position="140"/>
    </location>
</feature>
<sequence>CADRHKRRLAWKSRLSTLLDSICPQNCKARALERELQAPCSHATAARQKMAKKKKGPVPPDEAARRAKQREAQAAARKRQAEGAPTKKQRKKHKKEGTTYEKPTKSADGSGAAWRRREFKDKGRNDFNKQRNARDAEAASRRAHDVVIVPIFWRQRPGEEAAVVGEAERIKRLLAAAKLDIWVDRTHTKSPGQKLAFWEEVGVKWRIELGPDDVRKKKCVVSRAGEGRSSAEAALKIRDVSSVTRGDLLRALRDRLNCAKVPLLDVDDALDAEHAKEADAALRKWREAAGALPAPVRPRPKQQKLKIDIDRKA</sequence>
<feature type="compositionally biased region" description="Basic and acidic residues" evidence="1">
    <location>
        <begin position="96"/>
        <end position="105"/>
    </location>
</feature>
<dbReference type="InterPro" id="IPR036621">
    <property type="entry name" value="Anticodon-bd_dom_sf"/>
</dbReference>
<name>A0A8J2X1N8_9STRA</name>
<keyword evidence="4" id="KW-1185">Reference proteome</keyword>
<dbReference type="Pfam" id="PF03129">
    <property type="entry name" value="HGTP_anticodon"/>
    <property type="match status" value="1"/>
</dbReference>
<reference evidence="3" key="1">
    <citation type="submission" date="2021-11" db="EMBL/GenBank/DDBJ databases">
        <authorList>
            <consortium name="Genoscope - CEA"/>
            <person name="William W."/>
        </authorList>
    </citation>
    <scope>NUCLEOTIDE SEQUENCE</scope>
</reference>
<dbReference type="OrthoDB" id="443444at2759"/>
<gene>
    <name evidence="3" type="ORF">PECAL_3P05120</name>
</gene>
<dbReference type="GO" id="GO:0005737">
    <property type="term" value="C:cytoplasm"/>
    <property type="evidence" value="ECO:0007669"/>
    <property type="project" value="InterPro"/>
</dbReference>
<dbReference type="GO" id="GO:0004827">
    <property type="term" value="F:proline-tRNA ligase activity"/>
    <property type="evidence" value="ECO:0007669"/>
    <property type="project" value="InterPro"/>
</dbReference>
<dbReference type="InterPro" id="IPR004499">
    <property type="entry name" value="Pro-tRNA-ligase_IIa_arc-type"/>
</dbReference>
<evidence type="ECO:0000313" key="3">
    <source>
        <dbReference type="EMBL" id="CAH0370616.1"/>
    </source>
</evidence>
<dbReference type="EMBL" id="CAKKNE010000003">
    <property type="protein sequence ID" value="CAH0370616.1"/>
    <property type="molecule type" value="Genomic_DNA"/>
</dbReference>
<feature type="compositionally biased region" description="Basic and acidic residues" evidence="1">
    <location>
        <begin position="62"/>
        <end position="71"/>
    </location>
</feature>
<organism evidence="3 4">
    <name type="scientific">Pelagomonas calceolata</name>
    <dbReference type="NCBI Taxonomy" id="35677"/>
    <lineage>
        <taxon>Eukaryota</taxon>
        <taxon>Sar</taxon>
        <taxon>Stramenopiles</taxon>
        <taxon>Ochrophyta</taxon>
        <taxon>Pelagophyceae</taxon>
        <taxon>Pelagomonadales</taxon>
        <taxon>Pelagomonadaceae</taxon>
        <taxon>Pelagomonas</taxon>
    </lineage>
</organism>
<dbReference type="PANTHER" id="PTHR43382:SF2">
    <property type="entry name" value="BIFUNCTIONAL GLUTAMATE_PROLINE--TRNA LIGASE"/>
    <property type="match status" value="1"/>
</dbReference>
<dbReference type="InterPro" id="IPR004154">
    <property type="entry name" value="Anticodon-bd"/>
</dbReference>
<feature type="region of interest" description="Disordered" evidence="1">
    <location>
        <begin position="289"/>
        <end position="313"/>
    </location>
</feature>
<dbReference type="GO" id="GO:0005524">
    <property type="term" value="F:ATP binding"/>
    <property type="evidence" value="ECO:0007669"/>
    <property type="project" value="InterPro"/>
</dbReference>
<feature type="domain" description="Anticodon-binding" evidence="2">
    <location>
        <begin position="145"/>
        <end position="228"/>
    </location>
</feature>
<evidence type="ECO:0000259" key="2">
    <source>
        <dbReference type="Pfam" id="PF03129"/>
    </source>
</evidence>
<dbReference type="Gene3D" id="3.40.50.800">
    <property type="entry name" value="Anticodon-binding domain"/>
    <property type="match status" value="1"/>
</dbReference>
<dbReference type="GO" id="GO:0006433">
    <property type="term" value="P:prolyl-tRNA aminoacylation"/>
    <property type="evidence" value="ECO:0007669"/>
    <property type="project" value="InterPro"/>
</dbReference>
<dbReference type="Proteomes" id="UP000789595">
    <property type="component" value="Unassembled WGS sequence"/>
</dbReference>
<dbReference type="AlphaFoldDB" id="A0A8J2X1N8"/>
<proteinExistence type="predicted"/>
<dbReference type="GO" id="GO:0017101">
    <property type="term" value="C:aminoacyl-tRNA synthetase multienzyme complex"/>
    <property type="evidence" value="ECO:0007669"/>
    <property type="project" value="TreeGrafter"/>
</dbReference>
<feature type="non-terminal residue" evidence="3">
    <location>
        <position position="1"/>
    </location>
</feature>
<accession>A0A8J2X1N8</accession>
<dbReference type="SUPFAM" id="SSF52954">
    <property type="entry name" value="Class II aaRS ABD-related"/>
    <property type="match status" value="1"/>
</dbReference>